<sequence>MAADNQKLYQNIIAALQADISAGRFREGDRLPPERVLVERFQVSRLTIREAMIGMEILGLVAARRGSGVYVTAPPANGLETSELDIGAFELTAARRVVEGETAAIAATMATDEEIAELETILNRMIDENNAGETLTHDEAADREFHLGIASATQNDALYLVVKTLWEVRERSPLAMEMLRRSRSAGVKPQIDDHRAIVDAIAARDPDAARNAMRDHLGRVIENLLVVTETDAINRVRDETARLRGRAGLGR</sequence>
<evidence type="ECO:0000256" key="3">
    <source>
        <dbReference type="ARBA" id="ARBA00023163"/>
    </source>
</evidence>
<dbReference type="RefSeq" id="WP_090644845.1">
    <property type="nucleotide sequence ID" value="NZ_CBCRYE010000001.1"/>
</dbReference>
<feature type="domain" description="HTH gntR-type" evidence="4">
    <location>
        <begin position="6"/>
        <end position="74"/>
    </location>
</feature>
<reference evidence="6" key="1">
    <citation type="submission" date="2016-10" db="EMBL/GenBank/DDBJ databases">
        <authorList>
            <person name="Varghese N."/>
            <person name="Submissions S."/>
        </authorList>
    </citation>
    <scope>NUCLEOTIDE SEQUENCE [LARGE SCALE GENOMIC DNA]</scope>
    <source>
        <strain evidence="6">CGMCC 1.3431</strain>
    </source>
</reference>
<dbReference type="SMART" id="SM00895">
    <property type="entry name" value="FCD"/>
    <property type="match status" value="1"/>
</dbReference>
<keyword evidence="5" id="KW-0670">Pyruvate</keyword>
<evidence type="ECO:0000256" key="1">
    <source>
        <dbReference type="ARBA" id="ARBA00023015"/>
    </source>
</evidence>
<keyword evidence="3" id="KW-0804">Transcription</keyword>
<dbReference type="Gene3D" id="1.10.10.10">
    <property type="entry name" value="Winged helix-like DNA-binding domain superfamily/Winged helix DNA-binding domain"/>
    <property type="match status" value="1"/>
</dbReference>
<dbReference type="InterPro" id="IPR011711">
    <property type="entry name" value="GntR_C"/>
</dbReference>
<evidence type="ECO:0000256" key="2">
    <source>
        <dbReference type="ARBA" id="ARBA00023125"/>
    </source>
</evidence>
<dbReference type="SMART" id="SM00345">
    <property type="entry name" value="HTH_GNTR"/>
    <property type="match status" value="1"/>
</dbReference>
<gene>
    <name evidence="5" type="ORF">SAMN02927928_1205</name>
</gene>
<dbReference type="InterPro" id="IPR036390">
    <property type="entry name" value="WH_DNA-bd_sf"/>
</dbReference>
<keyword evidence="1" id="KW-0805">Transcription regulation</keyword>
<dbReference type="AlphaFoldDB" id="A0A1G4QHC9"/>
<dbReference type="Pfam" id="PF00392">
    <property type="entry name" value="GntR"/>
    <property type="match status" value="1"/>
</dbReference>
<dbReference type="SUPFAM" id="SSF48008">
    <property type="entry name" value="GntR ligand-binding domain-like"/>
    <property type="match status" value="1"/>
</dbReference>
<dbReference type="PRINTS" id="PR00035">
    <property type="entry name" value="HTHGNTR"/>
</dbReference>
<name>A0A1G4QHC9_9CAUL</name>
<dbReference type="GO" id="GO:0003700">
    <property type="term" value="F:DNA-binding transcription factor activity"/>
    <property type="evidence" value="ECO:0007669"/>
    <property type="project" value="InterPro"/>
</dbReference>
<evidence type="ECO:0000313" key="6">
    <source>
        <dbReference type="Proteomes" id="UP000199150"/>
    </source>
</evidence>
<dbReference type="GO" id="GO:0003677">
    <property type="term" value="F:DNA binding"/>
    <property type="evidence" value="ECO:0007669"/>
    <property type="project" value="UniProtKB-KW"/>
</dbReference>
<dbReference type="InterPro" id="IPR036388">
    <property type="entry name" value="WH-like_DNA-bd_sf"/>
</dbReference>
<evidence type="ECO:0000259" key="4">
    <source>
        <dbReference type="PROSITE" id="PS50949"/>
    </source>
</evidence>
<dbReference type="SUPFAM" id="SSF46785">
    <property type="entry name" value="Winged helix' DNA-binding domain"/>
    <property type="match status" value="1"/>
</dbReference>
<dbReference type="Proteomes" id="UP000199150">
    <property type="component" value="Unassembled WGS sequence"/>
</dbReference>
<accession>A0A1G4QHC9</accession>
<dbReference type="InterPro" id="IPR000524">
    <property type="entry name" value="Tscrpt_reg_HTH_GntR"/>
</dbReference>
<evidence type="ECO:0000313" key="5">
    <source>
        <dbReference type="EMBL" id="SCW43499.1"/>
    </source>
</evidence>
<dbReference type="Gene3D" id="1.20.120.530">
    <property type="entry name" value="GntR ligand-binding domain-like"/>
    <property type="match status" value="1"/>
</dbReference>
<dbReference type="CDD" id="cd07377">
    <property type="entry name" value="WHTH_GntR"/>
    <property type="match status" value="1"/>
</dbReference>
<proteinExistence type="predicted"/>
<dbReference type="PANTHER" id="PTHR43537">
    <property type="entry name" value="TRANSCRIPTIONAL REGULATOR, GNTR FAMILY"/>
    <property type="match status" value="1"/>
</dbReference>
<dbReference type="Pfam" id="PF07729">
    <property type="entry name" value="FCD"/>
    <property type="match status" value="1"/>
</dbReference>
<organism evidence="5 6">
    <name type="scientific">Asticcacaulis taihuensis</name>
    <dbReference type="NCBI Taxonomy" id="260084"/>
    <lineage>
        <taxon>Bacteria</taxon>
        <taxon>Pseudomonadati</taxon>
        <taxon>Pseudomonadota</taxon>
        <taxon>Alphaproteobacteria</taxon>
        <taxon>Caulobacterales</taxon>
        <taxon>Caulobacteraceae</taxon>
        <taxon>Asticcacaulis</taxon>
    </lineage>
</organism>
<dbReference type="InterPro" id="IPR008920">
    <property type="entry name" value="TF_FadR/GntR_C"/>
</dbReference>
<dbReference type="PANTHER" id="PTHR43537:SF5">
    <property type="entry name" value="UXU OPERON TRANSCRIPTIONAL REGULATOR"/>
    <property type="match status" value="1"/>
</dbReference>
<keyword evidence="6" id="KW-1185">Reference proteome</keyword>
<dbReference type="EMBL" id="FMTS01000001">
    <property type="protein sequence ID" value="SCW43499.1"/>
    <property type="molecule type" value="Genomic_DNA"/>
</dbReference>
<dbReference type="PROSITE" id="PS50949">
    <property type="entry name" value="HTH_GNTR"/>
    <property type="match status" value="1"/>
</dbReference>
<dbReference type="STRING" id="260084.SAMN02927928_1205"/>
<dbReference type="OrthoDB" id="9812645at2"/>
<keyword evidence="2" id="KW-0238">DNA-binding</keyword>
<protein>
    <submittedName>
        <fullName evidence="5">GntR family transcriptional regulator, transcriptional repressor for pyruvate dehydrogenase complex</fullName>
    </submittedName>
</protein>